<name>A0A2U9BJH1_SCOMX</name>
<feature type="domain" description="Kinesin motor" evidence="3">
    <location>
        <begin position="115"/>
        <end position="172"/>
    </location>
</feature>
<evidence type="ECO:0000256" key="1">
    <source>
        <dbReference type="PROSITE-ProRule" id="PRU00283"/>
    </source>
</evidence>
<organism evidence="4 5">
    <name type="scientific">Scophthalmus maximus</name>
    <name type="common">Turbot</name>
    <name type="synonym">Psetta maxima</name>
    <dbReference type="NCBI Taxonomy" id="52904"/>
    <lineage>
        <taxon>Eukaryota</taxon>
        <taxon>Metazoa</taxon>
        <taxon>Chordata</taxon>
        <taxon>Craniata</taxon>
        <taxon>Vertebrata</taxon>
        <taxon>Euteleostomi</taxon>
        <taxon>Actinopterygii</taxon>
        <taxon>Neopterygii</taxon>
        <taxon>Teleostei</taxon>
        <taxon>Neoteleostei</taxon>
        <taxon>Acanthomorphata</taxon>
        <taxon>Carangaria</taxon>
        <taxon>Pleuronectiformes</taxon>
        <taxon>Pleuronectoidei</taxon>
        <taxon>Scophthalmidae</taxon>
        <taxon>Scophthalmus</taxon>
    </lineage>
</organism>
<dbReference type="Proteomes" id="UP000246464">
    <property type="component" value="Chromosome 7"/>
</dbReference>
<dbReference type="GO" id="GO:0005524">
    <property type="term" value="F:ATP binding"/>
    <property type="evidence" value="ECO:0007669"/>
    <property type="project" value="InterPro"/>
</dbReference>
<comment type="caution">
    <text evidence="1">Lacks conserved residue(s) required for the propagation of feature annotation.</text>
</comment>
<reference evidence="4 5" key="1">
    <citation type="submission" date="2017-12" db="EMBL/GenBank/DDBJ databases">
        <title>Integrating genomic resources of turbot (Scophthalmus maximus) in depth evaluation of genetic and physical mapping variation across individuals.</title>
        <authorList>
            <person name="Martinez P."/>
        </authorList>
    </citation>
    <scope>NUCLEOTIDE SEQUENCE [LARGE SCALE GENOMIC DNA]</scope>
</reference>
<keyword evidence="5" id="KW-1185">Reference proteome</keyword>
<evidence type="ECO:0000256" key="2">
    <source>
        <dbReference type="SAM" id="MobiDB-lite"/>
    </source>
</evidence>
<feature type="compositionally biased region" description="Polar residues" evidence="2">
    <location>
        <begin position="1"/>
        <end position="24"/>
    </location>
</feature>
<protein>
    <submittedName>
        <fullName evidence="4">Putative kinesin-like protein KIF1A</fullName>
    </submittedName>
</protein>
<dbReference type="PROSITE" id="PS50067">
    <property type="entry name" value="KINESIN_MOTOR_2"/>
    <property type="match status" value="1"/>
</dbReference>
<gene>
    <name evidence="4" type="ORF">SMAX5B_006582</name>
</gene>
<proteinExistence type="inferred from homology"/>
<evidence type="ECO:0000313" key="4">
    <source>
        <dbReference type="EMBL" id="AWP04091.1"/>
    </source>
</evidence>
<evidence type="ECO:0000259" key="3">
    <source>
        <dbReference type="PROSITE" id="PS50067"/>
    </source>
</evidence>
<dbReference type="GO" id="GO:0008017">
    <property type="term" value="F:microtubule binding"/>
    <property type="evidence" value="ECO:0007669"/>
    <property type="project" value="InterPro"/>
</dbReference>
<dbReference type="GO" id="GO:0003777">
    <property type="term" value="F:microtubule motor activity"/>
    <property type="evidence" value="ECO:0007669"/>
    <property type="project" value="InterPro"/>
</dbReference>
<dbReference type="GO" id="GO:0007018">
    <property type="term" value="P:microtubule-based movement"/>
    <property type="evidence" value="ECO:0007669"/>
    <property type="project" value="InterPro"/>
</dbReference>
<dbReference type="InterPro" id="IPR001752">
    <property type="entry name" value="Kinesin_motor_dom"/>
</dbReference>
<feature type="region of interest" description="Disordered" evidence="2">
    <location>
        <begin position="1"/>
        <end position="46"/>
    </location>
</feature>
<dbReference type="AlphaFoldDB" id="A0A2U9BJH1"/>
<dbReference type="EMBL" id="CP026249">
    <property type="protein sequence ID" value="AWP04091.1"/>
    <property type="molecule type" value="Genomic_DNA"/>
</dbReference>
<sequence length="172" mass="18120">MSKQDQQKGPLSESGLVNNYTTSPRSDRRTAVCSTRSPPCAAADTEAVALPPGGSSTYGCANGLTEDGQRGGLSRTHRGSLSLCGLGVESELPEPHGSPALPLAHKPTCIMAGASVKVAVRVRPFNSREIGKDSKCIIQMSGNTTSEYWPLAAESLERLRLQHDDTAVSLVT</sequence>
<evidence type="ECO:0000313" key="5">
    <source>
        <dbReference type="Proteomes" id="UP000246464"/>
    </source>
</evidence>
<accession>A0A2U9BJH1</accession>
<comment type="similarity">
    <text evidence="1">Belongs to the TRAFAC class myosin-kinesin ATPase superfamily. Kinesin family.</text>
</comment>